<feature type="region of interest" description="Disordered" evidence="1">
    <location>
        <begin position="111"/>
        <end position="167"/>
    </location>
</feature>
<organism evidence="3 4">
    <name type="scientific">Hymenobacter ginsengisoli</name>
    <dbReference type="NCBI Taxonomy" id="1051626"/>
    <lineage>
        <taxon>Bacteria</taxon>
        <taxon>Pseudomonadati</taxon>
        <taxon>Bacteroidota</taxon>
        <taxon>Cytophagia</taxon>
        <taxon>Cytophagales</taxon>
        <taxon>Hymenobacteraceae</taxon>
        <taxon>Hymenobacter</taxon>
    </lineage>
</organism>
<protein>
    <recommendedName>
        <fullName evidence="5">Gliding motility protein GldN</fullName>
    </recommendedName>
</protein>
<dbReference type="RefSeq" id="WP_208129826.1">
    <property type="nucleotide sequence ID" value="NZ_BAABGQ010000006.1"/>
</dbReference>
<dbReference type="InterPro" id="IPR019847">
    <property type="entry name" value="Gliding_motility_assoc_GldN"/>
</dbReference>
<evidence type="ECO:0008006" key="5">
    <source>
        <dbReference type="Google" id="ProtNLM"/>
    </source>
</evidence>
<keyword evidence="2" id="KW-0732">Signal</keyword>
<proteinExistence type="predicted"/>
<feature type="chain" id="PRO_5046768992" description="Gliding motility protein GldN" evidence="2">
    <location>
        <begin position="24"/>
        <end position="334"/>
    </location>
</feature>
<evidence type="ECO:0000256" key="1">
    <source>
        <dbReference type="SAM" id="MobiDB-lite"/>
    </source>
</evidence>
<evidence type="ECO:0000313" key="4">
    <source>
        <dbReference type="Proteomes" id="UP001501243"/>
    </source>
</evidence>
<dbReference type="Pfam" id="PF19841">
    <property type="entry name" value="GldN"/>
    <property type="match status" value="1"/>
</dbReference>
<dbReference type="EMBL" id="BAABGQ010000006">
    <property type="protein sequence ID" value="GAA4503318.1"/>
    <property type="molecule type" value="Genomic_DNA"/>
</dbReference>
<name>A0ABP8QIQ5_9BACT</name>
<sequence>MTRYFKALPITAAALLAALAGRAQEQATSTVTTGAIRQIPVSDQMFRKTITRAIDLREKQNRPMFSDGKEISRVIIDAVRRGELTAYKNDSVTSTFTPKEMSSNMSYAIEAPISPDADGGDWGSTPAPKSTKKAAPANDGWGAPVASTPPASSARREKVLDKNGKPVKKNGKYVYRTVRTSTVAAAPPPPPATSAEYRPKDIYQMELTEEMIFDKKRSRMYHQIKTISLKLPSTLSTNTSGLEKNIATFKYSDLVKVFRNNPQQAIWFNTQNDAQHKNLADAFELWLFNSYIVKVSNPAGDDLATQYGSERNGLLAAQQTAADLIEYEYSLWSF</sequence>
<accession>A0ABP8QIQ5</accession>
<comment type="caution">
    <text evidence="3">The sequence shown here is derived from an EMBL/GenBank/DDBJ whole genome shotgun (WGS) entry which is preliminary data.</text>
</comment>
<dbReference type="Proteomes" id="UP001501243">
    <property type="component" value="Unassembled WGS sequence"/>
</dbReference>
<gene>
    <name evidence="3" type="ORF">GCM10023172_27950</name>
</gene>
<evidence type="ECO:0000256" key="2">
    <source>
        <dbReference type="SAM" id="SignalP"/>
    </source>
</evidence>
<evidence type="ECO:0000313" key="3">
    <source>
        <dbReference type="EMBL" id="GAA4503318.1"/>
    </source>
</evidence>
<feature type="signal peptide" evidence="2">
    <location>
        <begin position="1"/>
        <end position="23"/>
    </location>
</feature>
<keyword evidence="4" id="KW-1185">Reference proteome</keyword>
<dbReference type="NCBIfam" id="TIGR03523">
    <property type="entry name" value="GldN"/>
    <property type="match status" value="1"/>
</dbReference>
<reference evidence="4" key="1">
    <citation type="journal article" date="2019" name="Int. J. Syst. Evol. Microbiol.">
        <title>The Global Catalogue of Microorganisms (GCM) 10K type strain sequencing project: providing services to taxonomists for standard genome sequencing and annotation.</title>
        <authorList>
            <consortium name="The Broad Institute Genomics Platform"/>
            <consortium name="The Broad Institute Genome Sequencing Center for Infectious Disease"/>
            <person name="Wu L."/>
            <person name="Ma J."/>
        </authorList>
    </citation>
    <scope>NUCLEOTIDE SEQUENCE [LARGE SCALE GENOMIC DNA]</scope>
    <source>
        <strain evidence="4">JCM 17841</strain>
    </source>
</reference>
<feature type="compositionally biased region" description="Basic and acidic residues" evidence="1">
    <location>
        <begin position="154"/>
        <end position="164"/>
    </location>
</feature>
<feature type="compositionally biased region" description="Low complexity" evidence="1">
    <location>
        <begin position="124"/>
        <end position="153"/>
    </location>
</feature>